<dbReference type="GO" id="GO:0005789">
    <property type="term" value="C:endoplasmic reticulum membrane"/>
    <property type="evidence" value="ECO:0007669"/>
    <property type="project" value="UniProtKB-SubCell"/>
</dbReference>
<keyword evidence="3" id="KW-0378">Hydrolase</keyword>
<feature type="transmembrane region" description="Helical" evidence="8">
    <location>
        <begin position="76"/>
        <end position="93"/>
    </location>
</feature>
<reference evidence="10 11" key="1">
    <citation type="submission" date="2019-01" db="EMBL/GenBank/DDBJ databases">
        <authorList>
            <person name="Sayadi A."/>
        </authorList>
    </citation>
    <scope>NUCLEOTIDE SEQUENCE [LARGE SCALE GENOMIC DNA]</scope>
</reference>
<dbReference type="Proteomes" id="UP000410492">
    <property type="component" value="Unassembled WGS sequence"/>
</dbReference>
<feature type="domain" description="Phosphatidic acid phosphatase type 2/haloperoxidase" evidence="9">
    <location>
        <begin position="73"/>
        <end position="186"/>
    </location>
</feature>
<dbReference type="GO" id="GO:0042392">
    <property type="term" value="F:sphingosine-1-phosphate phosphatase activity"/>
    <property type="evidence" value="ECO:0007669"/>
    <property type="project" value="TreeGrafter"/>
</dbReference>
<organism evidence="10 11">
    <name type="scientific">Callosobruchus maculatus</name>
    <name type="common">Southern cowpea weevil</name>
    <name type="synonym">Pulse bruchid</name>
    <dbReference type="NCBI Taxonomy" id="64391"/>
    <lineage>
        <taxon>Eukaryota</taxon>
        <taxon>Metazoa</taxon>
        <taxon>Ecdysozoa</taxon>
        <taxon>Arthropoda</taxon>
        <taxon>Hexapoda</taxon>
        <taxon>Insecta</taxon>
        <taxon>Pterygota</taxon>
        <taxon>Neoptera</taxon>
        <taxon>Endopterygota</taxon>
        <taxon>Coleoptera</taxon>
        <taxon>Polyphaga</taxon>
        <taxon>Cucujiformia</taxon>
        <taxon>Chrysomeloidea</taxon>
        <taxon>Chrysomelidae</taxon>
        <taxon>Bruchinae</taxon>
        <taxon>Bruchini</taxon>
        <taxon>Callosobruchus</taxon>
    </lineage>
</organism>
<keyword evidence="2 8" id="KW-0812">Transmembrane</keyword>
<dbReference type="SUPFAM" id="SSF48317">
    <property type="entry name" value="Acid phosphatase/Vanadium-dependent haloperoxidase"/>
    <property type="match status" value="1"/>
</dbReference>
<evidence type="ECO:0000256" key="5">
    <source>
        <dbReference type="ARBA" id="ARBA00022989"/>
    </source>
</evidence>
<comment type="similarity">
    <text evidence="7">Belongs to the type 2 lipid phosphate phosphatase family.</text>
</comment>
<protein>
    <recommendedName>
        <fullName evidence="9">Phosphatidic acid phosphatase type 2/haloperoxidase domain-containing protein</fullName>
    </recommendedName>
</protein>
<proteinExistence type="inferred from homology"/>
<keyword evidence="4" id="KW-0256">Endoplasmic reticulum</keyword>
<evidence type="ECO:0000256" key="1">
    <source>
        <dbReference type="ARBA" id="ARBA00004477"/>
    </source>
</evidence>
<evidence type="ECO:0000256" key="6">
    <source>
        <dbReference type="ARBA" id="ARBA00023136"/>
    </source>
</evidence>
<feature type="transmembrane region" description="Helical" evidence="8">
    <location>
        <begin position="268"/>
        <end position="290"/>
    </location>
</feature>
<evidence type="ECO:0000259" key="9">
    <source>
        <dbReference type="SMART" id="SM00014"/>
    </source>
</evidence>
<feature type="transmembrane region" description="Helical" evidence="8">
    <location>
        <begin position="230"/>
        <end position="248"/>
    </location>
</feature>
<feature type="transmembrane region" description="Helical" evidence="8">
    <location>
        <begin position="113"/>
        <end position="134"/>
    </location>
</feature>
<accession>A0A653CS02</accession>
<keyword evidence="5 8" id="KW-1133">Transmembrane helix</keyword>
<gene>
    <name evidence="10" type="ORF">CALMAC_LOCUS11300</name>
</gene>
<dbReference type="InterPro" id="IPR036938">
    <property type="entry name" value="PAP2/HPO_sf"/>
</dbReference>
<dbReference type="SMART" id="SM00014">
    <property type="entry name" value="acidPPc"/>
    <property type="match status" value="1"/>
</dbReference>
<feature type="transmembrane region" description="Helical" evidence="8">
    <location>
        <begin position="168"/>
        <end position="189"/>
    </location>
</feature>
<comment type="subcellular location">
    <subcellularLocation>
        <location evidence="1">Endoplasmic reticulum membrane</location>
        <topology evidence="1">Multi-pass membrane protein</topology>
    </subcellularLocation>
</comment>
<dbReference type="PANTHER" id="PTHR14969:SF28">
    <property type="entry name" value="DIHYDROSPHINGOSINE 1-PHOSPHATE PHOSPHATASE LCB3-RELATED"/>
    <property type="match status" value="1"/>
</dbReference>
<keyword evidence="6 8" id="KW-0472">Membrane</keyword>
<keyword evidence="11" id="KW-1185">Reference proteome</keyword>
<dbReference type="OrthoDB" id="301434at2759"/>
<evidence type="ECO:0000256" key="2">
    <source>
        <dbReference type="ARBA" id="ARBA00022692"/>
    </source>
</evidence>
<evidence type="ECO:0000256" key="4">
    <source>
        <dbReference type="ARBA" id="ARBA00022824"/>
    </source>
</evidence>
<feature type="transmembrane region" description="Helical" evidence="8">
    <location>
        <begin position="201"/>
        <end position="218"/>
    </location>
</feature>
<dbReference type="Gene3D" id="1.20.144.10">
    <property type="entry name" value="Phosphatidic acid phosphatase type 2/haloperoxidase"/>
    <property type="match status" value="1"/>
</dbReference>
<evidence type="ECO:0000256" key="3">
    <source>
        <dbReference type="ARBA" id="ARBA00022801"/>
    </source>
</evidence>
<feature type="transmembrane region" description="Helical" evidence="8">
    <location>
        <begin position="39"/>
        <end position="64"/>
    </location>
</feature>
<dbReference type="PANTHER" id="PTHR14969">
    <property type="entry name" value="SPHINGOSINE-1-PHOSPHATE PHOSPHOHYDROLASE"/>
    <property type="match status" value="1"/>
</dbReference>
<sequence length="367" mass="41865">MDYLKGSELVADIQKFFGVRKVRDKTNPSSKEYIVENRFWYHLFVFSTALGDETFYSAFIPFWFWNVDGAVGRRMVLVWTIIMYVGQGIKDILRWPRPGPPAFRLQHKWALEYGMPSTHAMVGVSIPFSIILYTMDRYQYNVPLGVCAAVVWCTLICISRLYLGMHSVLDVIVGLALAIVLMVPLVPIVDFLDSYLLTNPISPILLLVSSILVIVYYPNSGKWTPTRGDTSMILGVCVGIHVGAWLNYQTGLMQATTKHLAAPYVIMWPSYHMLFRMLLRTIIGFGCVLLTKELFRHLTYQVLCAVLGVDADDLKKSENTLQNKHKTFVDLSCKYVYCGMIGFNTLYMLPQLFRALGIERPTFFTEI</sequence>
<evidence type="ECO:0000313" key="11">
    <source>
        <dbReference type="Proteomes" id="UP000410492"/>
    </source>
</evidence>
<evidence type="ECO:0000313" key="10">
    <source>
        <dbReference type="EMBL" id="VEN50576.1"/>
    </source>
</evidence>
<evidence type="ECO:0000256" key="7">
    <source>
        <dbReference type="ARBA" id="ARBA00038324"/>
    </source>
</evidence>
<dbReference type="InterPro" id="IPR000326">
    <property type="entry name" value="PAP2/HPO"/>
</dbReference>
<dbReference type="AlphaFoldDB" id="A0A653CS02"/>
<name>A0A653CS02_CALMS</name>
<evidence type="ECO:0000256" key="8">
    <source>
        <dbReference type="SAM" id="Phobius"/>
    </source>
</evidence>
<feature type="transmembrane region" description="Helical" evidence="8">
    <location>
        <begin position="140"/>
        <end position="163"/>
    </location>
</feature>
<dbReference type="GO" id="GO:0006670">
    <property type="term" value="P:sphingosine metabolic process"/>
    <property type="evidence" value="ECO:0007669"/>
    <property type="project" value="TreeGrafter"/>
</dbReference>
<dbReference type="Pfam" id="PF01569">
    <property type="entry name" value="PAP2"/>
    <property type="match status" value="1"/>
</dbReference>
<dbReference type="EMBL" id="CAACVG010008653">
    <property type="protein sequence ID" value="VEN50576.1"/>
    <property type="molecule type" value="Genomic_DNA"/>
</dbReference>
<dbReference type="CDD" id="cd03388">
    <property type="entry name" value="PAP2_SPPase1"/>
    <property type="match status" value="1"/>
</dbReference>